<dbReference type="PROSITE" id="PS50949">
    <property type="entry name" value="HTH_GNTR"/>
    <property type="match status" value="1"/>
</dbReference>
<dbReference type="SMART" id="SM00345">
    <property type="entry name" value="HTH_GNTR"/>
    <property type="match status" value="1"/>
</dbReference>
<evidence type="ECO:0000256" key="1">
    <source>
        <dbReference type="ARBA" id="ARBA00005384"/>
    </source>
</evidence>
<evidence type="ECO:0000259" key="6">
    <source>
        <dbReference type="PROSITE" id="PS50949"/>
    </source>
</evidence>
<dbReference type="Pfam" id="PF00392">
    <property type="entry name" value="GntR"/>
    <property type="match status" value="1"/>
</dbReference>
<dbReference type="CDD" id="cd00609">
    <property type="entry name" value="AAT_like"/>
    <property type="match status" value="1"/>
</dbReference>
<dbReference type="Gene3D" id="3.90.1150.10">
    <property type="entry name" value="Aspartate Aminotransferase, domain 1"/>
    <property type="match status" value="1"/>
</dbReference>
<feature type="domain" description="HTH gntR-type" evidence="6">
    <location>
        <begin position="18"/>
        <end position="86"/>
    </location>
</feature>
<comment type="similarity">
    <text evidence="1">In the C-terminal section; belongs to the class-I pyridoxal-phosphate-dependent aminotransferase family.</text>
</comment>
<sequence>MTRISFLQTLGEWTRADGARYVRLAGAIRSAIERGDLAAGARLPAQRVLARWLGVSRTTVVMAYDALVREEWLASRQGSGTVVRRSPARAVAGRGGAAAVLSARNVVFRGLVERSGAEIEFLGAHFDGLPTVFEAAWKEAKADLAVLLRGHGYMPLGLPDLRAAIARHLERAGLPTKAEQVLVTSGAQQAITLVANLLIEPGDAVVLEDPTYLGAIDAFASFGARLTGVPFGPGGLPVDALREAVARTSPRVVYLIPTCHNPTGDVLEDAARRATMRALEGGGPVVIEDMTLADLTLEPSAPPPLAAFARDATVLTVGSLSKLFWGGLRVGWIRGPEPLIARLARLKVVSDLSGSLLSQAVAVRVLHRAPELAALRRRQVRAHLEHATRLLAKHLPDWSYRRPAGGLSLWVRLPDGDTAELAAAALRRGVAIVPGTVNSPEGRWADHMRLPFVAEPAKMEEGIRRIAAAWAEH</sequence>
<dbReference type="InterPro" id="IPR036388">
    <property type="entry name" value="WH-like_DNA-bd_sf"/>
</dbReference>
<evidence type="ECO:0000256" key="4">
    <source>
        <dbReference type="ARBA" id="ARBA00023125"/>
    </source>
</evidence>
<proteinExistence type="inferred from homology"/>
<dbReference type="InterPro" id="IPR051446">
    <property type="entry name" value="HTH_trans_reg/aminotransferase"/>
</dbReference>
<dbReference type="Gene3D" id="1.10.10.10">
    <property type="entry name" value="Winged helix-like DNA-binding domain superfamily/Winged helix DNA-binding domain"/>
    <property type="match status" value="1"/>
</dbReference>
<organism evidence="7 8">
    <name type="scientific">Eiseniibacteriota bacterium</name>
    <dbReference type="NCBI Taxonomy" id="2212470"/>
    <lineage>
        <taxon>Bacteria</taxon>
        <taxon>Candidatus Eiseniibacteriota</taxon>
    </lineage>
</organism>
<dbReference type="EMBL" id="VBOS01000380">
    <property type="protein sequence ID" value="TMQ51302.1"/>
    <property type="molecule type" value="Genomic_DNA"/>
</dbReference>
<evidence type="ECO:0000256" key="2">
    <source>
        <dbReference type="ARBA" id="ARBA00022898"/>
    </source>
</evidence>
<protein>
    <submittedName>
        <fullName evidence="7">PLP-dependent aminotransferase family protein</fullName>
    </submittedName>
</protein>
<keyword evidence="5" id="KW-0804">Transcription</keyword>
<dbReference type="InterPro" id="IPR036390">
    <property type="entry name" value="WH_DNA-bd_sf"/>
</dbReference>
<gene>
    <name evidence="7" type="ORF">E6K72_10595</name>
</gene>
<dbReference type="InterPro" id="IPR004839">
    <property type="entry name" value="Aminotransferase_I/II_large"/>
</dbReference>
<dbReference type="GO" id="GO:0030170">
    <property type="term" value="F:pyridoxal phosphate binding"/>
    <property type="evidence" value="ECO:0007669"/>
    <property type="project" value="InterPro"/>
</dbReference>
<evidence type="ECO:0000256" key="3">
    <source>
        <dbReference type="ARBA" id="ARBA00023015"/>
    </source>
</evidence>
<accession>A0A538SIU8</accession>
<feature type="non-terminal residue" evidence="7">
    <location>
        <position position="473"/>
    </location>
</feature>
<evidence type="ECO:0000313" key="8">
    <source>
        <dbReference type="Proteomes" id="UP000317716"/>
    </source>
</evidence>
<dbReference type="InterPro" id="IPR015421">
    <property type="entry name" value="PyrdxlP-dep_Trfase_major"/>
</dbReference>
<dbReference type="GO" id="GO:0003700">
    <property type="term" value="F:DNA-binding transcription factor activity"/>
    <property type="evidence" value="ECO:0007669"/>
    <property type="project" value="InterPro"/>
</dbReference>
<keyword evidence="7" id="KW-0032">Aminotransferase</keyword>
<dbReference type="InterPro" id="IPR015422">
    <property type="entry name" value="PyrdxlP-dep_Trfase_small"/>
</dbReference>
<dbReference type="Gene3D" id="3.40.640.10">
    <property type="entry name" value="Type I PLP-dependent aspartate aminotransferase-like (Major domain)"/>
    <property type="match status" value="1"/>
</dbReference>
<dbReference type="CDD" id="cd07377">
    <property type="entry name" value="WHTH_GntR"/>
    <property type="match status" value="1"/>
</dbReference>
<dbReference type="GO" id="GO:0008483">
    <property type="term" value="F:transaminase activity"/>
    <property type="evidence" value="ECO:0007669"/>
    <property type="project" value="UniProtKB-KW"/>
</dbReference>
<keyword evidence="3" id="KW-0805">Transcription regulation</keyword>
<dbReference type="SUPFAM" id="SSF53383">
    <property type="entry name" value="PLP-dependent transferases"/>
    <property type="match status" value="1"/>
</dbReference>
<comment type="caution">
    <text evidence="7">The sequence shown here is derived from an EMBL/GenBank/DDBJ whole genome shotgun (WGS) entry which is preliminary data.</text>
</comment>
<dbReference type="PANTHER" id="PTHR46577:SF1">
    <property type="entry name" value="HTH-TYPE TRANSCRIPTIONAL REGULATORY PROTEIN GABR"/>
    <property type="match status" value="1"/>
</dbReference>
<evidence type="ECO:0000313" key="7">
    <source>
        <dbReference type="EMBL" id="TMQ51302.1"/>
    </source>
</evidence>
<dbReference type="SUPFAM" id="SSF46785">
    <property type="entry name" value="Winged helix' DNA-binding domain"/>
    <property type="match status" value="1"/>
</dbReference>
<name>A0A538SIU8_UNCEI</name>
<keyword evidence="2" id="KW-0663">Pyridoxal phosphate</keyword>
<keyword evidence="7" id="KW-0808">Transferase</keyword>
<dbReference type="Pfam" id="PF00155">
    <property type="entry name" value="Aminotran_1_2"/>
    <property type="match status" value="1"/>
</dbReference>
<reference evidence="7 8" key="1">
    <citation type="journal article" date="2019" name="Nat. Microbiol.">
        <title>Mediterranean grassland soil C-N compound turnover is dependent on rainfall and depth, and is mediated by genomically divergent microorganisms.</title>
        <authorList>
            <person name="Diamond S."/>
            <person name="Andeer P.F."/>
            <person name="Li Z."/>
            <person name="Crits-Christoph A."/>
            <person name="Burstein D."/>
            <person name="Anantharaman K."/>
            <person name="Lane K.R."/>
            <person name="Thomas B.C."/>
            <person name="Pan C."/>
            <person name="Northen T.R."/>
            <person name="Banfield J.F."/>
        </authorList>
    </citation>
    <scope>NUCLEOTIDE SEQUENCE [LARGE SCALE GENOMIC DNA]</scope>
    <source>
        <strain evidence="7">WS_2</strain>
    </source>
</reference>
<dbReference type="InterPro" id="IPR015424">
    <property type="entry name" value="PyrdxlP-dep_Trfase"/>
</dbReference>
<dbReference type="PANTHER" id="PTHR46577">
    <property type="entry name" value="HTH-TYPE TRANSCRIPTIONAL REGULATORY PROTEIN GABR"/>
    <property type="match status" value="1"/>
</dbReference>
<dbReference type="Proteomes" id="UP000317716">
    <property type="component" value="Unassembled WGS sequence"/>
</dbReference>
<dbReference type="InterPro" id="IPR000524">
    <property type="entry name" value="Tscrpt_reg_HTH_GntR"/>
</dbReference>
<evidence type="ECO:0000256" key="5">
    <source>
        <dbReference type="ARBA" id="ARBA00023163"/>
    </source>
</evidence>
<keyword evidence="4" id="KW-0238">DNA-binding</keyword>
<dbReference type="GO" id="GO:0003677">
    <property type="term" value="F:DNA binding"/>
    <property type="evidence" value="ECO:0007669"/>
    <property type="project" value="UniProtKB-KW"/>
</dbReference>
<dbReference type="AlphaFoldDB" id="A0A538SIU8"/>